<organism evidence="1 2">
    <name type="scientific">Croceimicrobium hydrocarbonivorans</name>
    <dbReference type="NCBI Taxonomy" id="2761580"/>
    <lineage>
        <taxon>Bacteria</taxon>
        <taxon>Pseudomonadati</taxon>
        <taxon>Bacteroidota</taxon>
        <taxon>Flavobacteriia</taxon>
        <taxon>Flavobacteriales</taxon>
        <taxon>Owenweeksiaceae</taxon>
        <taxon>Croceimicrobium</taxon>
    </lineage>
</organism>
<dbReference type="KEGG" id="chyd:H4K34_12960"/>
<sequence>MTVNSDFNSDADLIQKEERILGRLLIQARSSVFNANENCHGQIALSLEPHSPEGENPVLFNGDLLLNSHVLSSVNKVFSYAGDLCDVFDGDSVSLEFKMSNKNSSDSLSRASISVLGPQPFLIQVPSEIKEGTELTWESDSRNGIEAHIQLWYNGNNPANFQFENRSIEVPIEAENSGSYIIKSSDLAQIPDGGEITIWISQSCEQLVSLGGNPNQKIATTLSWQVGAQTKVQSLN</sequence>
<reference evidence="1 2" key="1">
    <citation type="submission" date="2020-08" db="EMBL/GenBank/DDBJ databases">
        <title>Croceimicrobium hydrocarbonivorans gen. nov., sp. nov., a novel marine bacterium isolated from a bacterial consortium that degrades polyethylene terephthalate.</title>
        <authorList>
            <person name="Liu R."/>
        </authorList>
    </citation>
    <scope>NUCLEOTIDE SEQUENCE [LARGE SCALE GENOMIC DNA]</scope>
    <source>
        <strain evidence="1 2">A20-9</strain>
    </source>
</reference>
<gene>
    <name evidence="1" type="ORF">H4K34_12960</name>
</gene>
<proteinExistence type="predicted"/>
<dbReference type="RefSeq" id="WP_210757809.1">
    <property type="nucleotide sequence ID" value="NZ_CP060139.1"/>
</dbReference>
<name>A0A7H0VC32_9FLAO</name>
<accession>A0A7H0VC32</accession>
<keyword evidence="2" id="KW-1185">Reference proteome</keyword>
<dbReference type="AlphaFoldDB" id="A0A7H0VC32"/>
<dbReference type="Proteomes" id="UP000516305">
    <property type="component" value="Chromosome"/>
</dbReference>
<evidence type="ECO:0000313" key="2">
    <source>
        <dbReference type="Proteomes" id="UP000516305"/>
    </source>
</evidence>
<dbReference type="EMBL" id="CP060139">
    <property type="protein sequence ID" value="QNR23280.1"/>
    <property type="molecule type" value="Genomic_DNA"/>
</dbReference>
<evidence type="ECO:0000313" key="1">
    <source>
        <dbReference type="EMBL" id="QNR23280.1"/>
    </source>
</evidence>
<protein>
    <submittedName>
        <fullName evidence="1">Uncharacterized protein</fullName>
    </submittedName>
</protein>